<evidence type="ECO:0000256" key="1">
    <source>
        <dbReference type="SAM" id="Coils"/>
    </source>
</evidence>
<protein>
    <submittedName>
        <fullName evidence="2">Uncharacterized protein</fullName>
    </submittedName>
</protein>
<accession>D7CKZ4</accession>
<keyword evidence="1" id="KW-0175">Coiled coil</keyword>
<sequence>MQLEYRVLARLLARQVAELEEEVEKLRRKWGRVAGATDDLEEAKRELQALKNRLESL</sequence>
<feature type="coiled-coil region" evidence="1">
    <location>
        <begin position="9"/>
        <end position="57"/>
    </location>
</feature>
<reference evidence="3" key="1">
    <citation type="journal article" date="2010" name="Stand. Genomic Sci.">
        <title>Complete genome sequence of Syntrophothermus lipocalidus type strain (TGB-C1T).</title>
        <authorList>
            <consortium name="US DOE Joint Genome Institute (JGI-PGF)"/>
            <person name="Djao O."/>
            <person name="Zhang X."/>
            <person name="Lucas S."/>
            <person name="Lapidus A."/>
            <person name="Glavina Del Rio T."/>
            <person name="Nolan M."/>
            <person name="Tice H."/>
            <person name="Cheng J."/>
            <person name="Han C."/>
            <person name="Tapia R."/>
            <person name="Goodwin L."/>
            <person name="Pitluck S."/>
            <person name="Liolios K."/>
            <person name="Ivanova N."/>
            <person name="Mavromatis K."/>
            <person name="Mikhailova N."/>
            <person name="Ovchinnikova G."/>
            <person name="Pati A."/>
            <person name="Brambilla E."/>
            <person name="Chen A."/>
            <person name="Palaniappan K."/>
            <person name="Land M."/>
            <person name="Hauser L."/>
            <person name="Chang Y."/>
            <person name="Jeffries C."/>
            <person name="Rohde M."/>
            <person name="Sikorski J."/>
            <person name="Spring S."/>
            <person name="Goker M."/>
            <person name="Detter J."/>
            <person name="Woyke T."/>
            <person name="Bristow J."/>
            <person name="Eisen J."/>
            <person name="Markowitz V."/>
            <person name="Hugenholtz P."/>
            <person name="Kyrpides N."/>
            <person name="Klenk H."/>
        </authorList>
    </citation>
    <scope>NUCLEOTIDE SEQUENCE [LARGE SCALE GENOMIC DNA]</scope>
    <source>
        <strain evidence="3">DSM 12680 / TGB-C1</strain>
    </source>
</reference>
<dbReference type="HOGENOM" id="CLU_2995079_0_0_9"/>
<evidence type="ECO:0000313" key="3">
    <source>
        <dbReference type="Proteomes" id="UP000000378"/>
    </source>
</evidence>
<dbReference type="AlphaFoldDB" id="D7CKZ4"/>
<dbReference type="EMBL" id="CP002048">
    <property type="protein sequence ID" value="ADI01379.1"/>
    <property type="molecule type" value="Genomic_DNA"/>
</dbReference>
<proteinExistence type="predicted"/>
<name>D7CKZ4_SYNLT</name>
<dbReference type="STRING" id="643648.Slip_0595"/>
<keyword evidence="3" id="KW-1185">Reference proteome</keyword>
<reference evidence="2 3" key="2">
    <citation type="journal article" date="2010" name="Stand. Genomic Sci.">
        <title>Complete genome sequence of Syntrophothermus lipocalidus type strain (TGB-C1).</title>
        <authorList>
            <person name="Djao O.D."/>
            <person name="Zhang X."/>
            <person name="Lucas S."/>
            <person name="Lapidus A."/>
            <person name="Del Rio T.G."/>
            <person name="Nolan M."/>
            <person name="Tice H."/>
            <person name="Cheng J.F."/>
            <person name="Han C."/>
            <person name="Tapia R."/>
            <person name="Goodwin L."/>
            <person name="Pitluck S."/>
            <person name="Liolios K."/>
            <person name="Ivanova N."/>
            <person name="Mavromatis K."/>
            <person name="Mikhailova N."/>
            <person name="Ovchinnikova G."/>
            <person name="Pati A."/>
            <person name="Brambilla E."/>
            <person name="Chen A."/>
            <person name="Palaniappan K."/>
            <person name="Land M."/>
            <person name="Hauser L."/>
            <person name="Chang Y.J."/>
            <person name="Jeffries C.D."/>
            <person name="Rohde M."/>
            <person name="Sikorski J."/>
            <person name="Spring S."/>
            <person name="Goker M."/>
            <person name="Detter J.C."/>
            <person name="Woyke T."/>
            <person name="Bristow J."/>
            <person name="Eisen J.A."/>
            <person name="Markowitz V."/>
            <person name="Hugenholtz P."/>
            <person name="Kyrpides N.C."/>
            <person name="Klenk H.P."/>
        </authorList>
    </citation>
    <scope>NUCLEOTIDE SEQUENCE [LARGE SCALE GENOMIC DNA]</scope>
    <source>
        <strain evidence="3">DSM 12680 / TGB-C1</strain>
    </source>
</reference>
<dbReference type="KEGG" id="slp:Slip_0595"/>
<evidence type="ECO:0000313" key="2">
    <source>
        <dbReference type="EMBL" id="ADI01379.1"/>
    </source>
</evidence>
<dbReference type="RefSeq" id="WP_013174781.1">
    <property type="nucleotide sequence ID" value="NC_014220.1"/>
</dbReference>
<gene>
    <name evidence="2" type="ordered locus">Slip_0595</name>
</gene>
<organism evidence="2 3">
    <name type="scientific">Syntrophothermus lipocalidus (strain DSM 12680 / TGB-C1)</name>
    <dbReference type="NCBI Taxonomy" id="643648"/>
    <lineage>
        <taxon>Bacteria</taxon>
        <taxon>Bacillati</taxon>
        <taxon>Bacillota</taxon>
        <taxon>Clostridia</taxon>
        <taxon>Eubacteriales</taxon>
        <taxon>Syntrophomonadaceae</taxon>
        <taxon>Syntrophothermus</taxon>
    </lineage>
</organism>
<dbReference type="Proteomes" id="UP000000378">
    <property type="component" value="Chromosome"/>
</dbReference>